<keyword evidence="1" id="KW-0175">Coiled coil</keyword>
<accession>A0A8S5USG6</accession>
<feature type="compositionally biased region" description="Basic and acidic residues" evidence="2">
    <location>
        <begin position="58"/>
        <end position="67"/>
    </location>
</feature>
<evidence type="ECO:0000256" key="2">
    <source>
        <dbReference type="SAM" id="MobiDB-lite"/>
    </source>
</evidence>
<organism evidence="3">
    <name type="scientific">Myoviridae sp. ctijX18</name>
    <dbReference type="NCBI Taxonomy" id="2825154"/>
    <lineage>
        <taxon>Viruses</taxon>
        <taxon>Duplodnaviria</taxon>
        <taxon>Heunggongvirae</taxon>
        <taxon>Uroviricota</taxon>
        <taxon>Caudoviricetes</taxon>
    </lineage>
</organism>
<dbReference type="EMBL" id="BK016133">
    <property type="protein sequence ID" value="DAF97423.1"/>
    <property type="molecule type" value="Genomic_DNA"/>
</dbReference>
<evidence type="ECO:0000313" key="3">
    <source>
        <dbReference type="EMBL" id="DAF97423.1"/>
    </source>
</evidence>
<sequence length="620" mass="67945">MSLYDLWRAGVSVSNLDATEDNVAAVKEDKVEVETTEASDETSAEEVKEETQVEETPEGEKEVTEKEEVTEETPEGGETETETEETVETVENTDGEEVIQPEELETELLEIQDDAADVAEEEAKVDDVEQQIDEAEDAALATEALIHNLIYTKKIGGGITPAHAELVHEHVKVIGKQLGWGKRDIPDLEYSQESFATVGALSLTQESIIQSAKDMLSKIVQSIIEGVNWVIQQGVNIWNKLFASFEKMANTARKLLDYANSKEGAELKEGREAITNTSLLKAVSESGFLPTFGTLEDVTKQMVQHWVPIKIQAKVDALIEGLSGATLGDVVKAAKAAAYNKAGAQGQNGNDVKLLPNKAVNTADVDVEVINEAVEKGTFAFLTDSIRSIVEYAMDSLPFVKENTNKEELKLFGVELRQGEGVKSSPVLPGNRVIVLIHPSVKDWLKDISEIKLMNLGSAAKIFRAKDKYKATAEAAMDNIASQIDGLPRLQYKMVKLDQIRDKRASLKTPKMKELIVACESLIELCEQCGSLKRHLDGAAAYYKKVQRKLGMIKAGVAASTVFSGGYLQKAIRAILKWVRSSLTILREPGASYCSYMVNELSKLGTLVRTGIDSYEIKSA</sequence>
<feature type="compositionally biased region" description="Acidic residues" evidence="2">
    <location>
        <begin position="34"/>
        <end position="44"/>
    </location>
</feature>
<reference evidence="3" key="1">
    <citation type="journal article" date="2021" name="Proc. Natl. Acad. Sci. U.S.A.">
        <title>A Catalog of Tens of Thousands of Viruses from Human Metagenomes Reveals Hidden Associations with Chronic Diseases.</title>
        <authorList>
            <person name="Tisza M.J."/>
            <person name="Buck C.B."/>
        </authorList>
    </citation>
    <scope>NUCLEOTIDE SEQUENCE</scope>
    <source>
        <strain evidence="3">CtijX18</strain>
    </source>
</reference>
<feature type="region of interest" description="Disordered" evidence="2">
    <location>
        <begin position="27"/>
        <end position="101"/>
    </location>
</feature>
<feature type="coiled-coil region" evidence="1">
    <location>
        <begin position="111"/>
        <end position="145"/>
    </location>
</feature>
<feature type="compositionally biased region" description="Acidic residues" evidence="2">
    <location>
        <begin position="68"/>
        <end position="101"/>
    </location>
</feature>
<evidence type="ECO:0000256" key="1">
    <source>
        <dbReference type="SAM" id="Coils"/>
    </source>
</evidence>
<dbReference type="Pfam" id="PF12699">
    <property type="entry name" value="phiKZ_IP"/>
    <property type="match status" value="1"/>
</dbReference>
<dbReference type="InterPro" id="IPR024413">
    <property type="entry name" value="Phage_phiKZ_Orf92_int-head"/>
</dbReference>
<name>A0A8S5USG6_9CAUD</name>
<proteinExistence type="predicted"/>
<protein>
    <submittedName>
        <fullName evidence="3">Uncharacterized protein</fullName>
    </submittedName>
</protein>